<evidence type="ECO:0000313" key="5">
    <source>
        <dbReference type="EMBL" id="ARQ99988.1"/>
    </source>
</evidence>
<accession>A0A1X9SV41</accession>
<reference evidence="6" key="1">
    <citation type="journal article" date="2017" name="Genome Biol. Evol.">
        <title>Comparative Genomic Analysis Identifies a Campylobacter Clade Deficient in Selenium Metabolism.</title>
        <authorList>
            <person name="Miller W.G."/>
            <person name="Yee E."/>
            <person name="Lopes B.S."/>
            <person name="Chapman M.H."/>
            <person name="Huynh S."/>
            <person name="Bono J.L."/>
            <person name="Parker C.T."/>
            <person name="Strachan N.J.C."/>
            <person name="Forbes K.J."/>
        </authorList>
    </citation>
    <scope>NUCLEOTIDE SEQUENCE [LARGE SCALE GENOMIC DNA]</scope>
    <source>
        <strain evidence="6">RM6137</strain>
    </source>
</reference>
<evidence type="ECO:0000313" key="6">
    <source>
        <dbReference type="Proteomes" id="UP000194260"/>
    </source>
</evidence>
<dbReference type="KEGG" id="camy:CSUIS_0138"/>
<evidence type="ECO:0000256" key="2">
    <source>
        <dbReference type="ARBA" id="ARBA00022747"/>
    </source>
</evidence>
<keyword evidence="2" id="KW-0680">Restriction system</keyword>
<dbReference type="RefSeq" id="WP_086296727.1">
    <property type="nucleotide sequence ID" value="NZ_CP018789.1"/>
</dbReference>
<dbReference type="PANTHER" id="PTHR43140">
    <property type="entry name" value="TYPE-1 RESTRICTION ENZYME ECOKI SPECIFICITY PROTEIN"/>
    <property type="match status" value="1"/>
</dbReference>
<keyword evidence="3" id="KW-0238">DNA-binding</keyword>
<dbReference type="AlphaFoldDB" id="A0A1X9SV41"/>
<dbReference type="GO" id="GO:0009307">
    <property type="term" value="P:DNA restriction-modification system"/>
    <property type="evidence" value="ECO:0007669"/>
    <property type="project" value="UniProtKB-KW"/>
</dbReference>
<feature type="domain" description="Type I restriction modification DNA specificity" evidence="4">
    <location>
        <begin position="183"/>
        <end position="359"/>
    </location>
</feature>
<dbReference type="InterPro" id="IPR044946">
    <property type="entry name" value="Restrct_endonuc_typeI_TRD_sf"/>
</dbReference>
<proteinExistence type="inferred from homology"/>
<dbReference type="GO" id="GO:0003677">
    <property type="term" value="F:DNA binding"/>
    <property type="evidence" value="ECO:0007669"/>
    <property type="project" value="UniProtKB-KW"/>
</dbReference>
<dbReference type="EMBL" id="CP018789">
    <property type="protein sequence ID" value="ARQ99988.1"/>
    <property type="molecule type" value="Genomic_DNA"/>
</dbReference>
<dbReference type="InterPro" id="IPR000055">
    <property type="entry name" value="Restrct_endonuc_typeI_TRD"/>
</dbReference>
<dbReference type="STRING" id="1660073.CSUIS_0138"/>
<sequence>MSKLDELIEKLCPNGVNFEELRNKELFKFYYGKGNKIPEDIGGIYDVYGANGVVSHINEYNCEDVTIIGHIGAVGMVNRCKGKCFVTYNGTIAEVVDKSKVNSQYLYYVLTTLNLPSYKKGSQPFLSVSDFDKIRIPVPPLEVQCEIVRILDNFTLLSAELSARKKQYQYYLDSIYENIKDNNVNLGSIGSFTRGKRFVHADVVDEGVPCIHYGELYTFYGVHVNKVKSHIKEELRSKMRYANKNDVIIVGAGENRMDIGIGVAWEGDEDVAVHDACYTLKHNQNPKYISYFLRTSQYHNQIKKFVYEGKICSISAEGLKKAIIPIPSIEEQNKIVNILEKFDDLCNDISQGLPAEIEARQKQYEYYRDKLLAFKELKVDE</sequence>
<dbReference type="REBASE" id="201340">
    <property type="entry name" value="S.Csp6137ORF137P"/>
</dbReference>
<evidence type="ECO:0000259" key="4">
    <source>
        <dbReference type="Pfam" id="PF01420"/>
    </source>
</evidence>
<protein>
    <submittedName>
        <fullName evidence="5">Type I restriction/modification system, S subunit</fullName>
    </submittedName>
</protein>
<evidence type="ECO:0000256" key="1">
    <source>
        <dbReference type="ARBA" id="ARBA00010923"/>
    </source>
</evidence>
<dbReference type="PANTHER" id="PTHR43140:SF1">
    <property type="entry name" value="TYPE I RESTRICTION ENZYME ECOKI SPECIFICITY SUBUNIT"/>
    <property type="match status" value="1"/>
</dbReference>
<feature type="domain" description="Type I restriction modification DNA specificity" evidence="4">
    <location>
        <begin position="17"/>
        <end position="166"/>
    </location>
</feature>
<organism evidence="5 6">
    <name type="scientific">Campylobacter porcelli</name>
    <dbReference type="NCBI Taxonomy" id="1660073"/>
    <lineage>
        <taxon>Bacteria</taxon>
        <taxon>Pseudomonadati</taxon>
        <taxon>Campylobacterota</taxon>
        <taxon>Epsilonproteobacteria</taxon>
        <taxon>Campylobacterales</taxon>
        <taxon>Campylobacteraceae</taxon>
        <taxon>Campylobacter</taxon>
    </lineage>
</organism>
<evidence type="ECO:0000256" key="3">
    <source>
        <dbReference type="ARBA" id="ARBA00023125"/>
    </source>
</evidence>
<dbReference type="Proteomes" id="UP000194260">
    <property type="component" value="Chromosome"/>
</dbReference>
<dbReference type="CDD" id="cd17268">
    <property type="entry name" value="RMtype1_S_Ara36733I_TRD1-CR1_like"/>
    <property type="match status" value="1"/>
</dbReference>
<dbReference type="InterPro" id="IPR051212">
    <property type="entry name" value="Type-I_RE_S_subunit"/>
</dbReference>
<gene>
    <name evidence="5" type="primary">hsdS1</name>
    <name evidence="5" type="ORF">CSUIS_0138</name>
</gene>
<dbReference type="Gene3D" id="3.90.220.20">
    <property type="entry name" value="DNA methylase specificity domains"/>
    <property type="match status" value="2"/>
</dbReference>
<dbReference type="Pfam" id="PF01420">
    <property type="entry name" value="Methylase_S"/>
    <property type="match status" value="2"/>
</dbReference>
<dbReference type="SUPFAM" id="SSF116734">
    <property type="entry name" value="DNA methylase specificity domain"/>
    <property type="match status" value="2"/>
</dbReference>
<name>A0A1X9SV41_9BACT</name>
<comment type="similarity">
    <text evidence="1">Belongs to the type-I restriction system S methylase family.</text>
</comment>